<comment type="caution">
    <text evidence="1">The sequence shown here is derived from an EMBL/GenBank/DDBJ whole genome shotgun (WGS) entry which is preliminary data.</text>
</comment>
<protein>
    <submittedName>
        <fullName evidence="1">Uncharacterized protein</fullName>
    </submittedName>
</protein>
<gene>
    <name evidence="1" type="ORF">ESP70_018680</name>
</gene>
<dbReference type="Proteomes" id="UP000380867">
    <property type="component" value="Unassembled WGS sequence"/>
</dbReference>
<accession>A0A5M4FAG1</accession>
<keyword evidence="2" id="KW-1185">Reference proteome</keyword>
<dbReference type="OrthoDB" id="4688486at2"/>
<sequence length="300" mass="31909">MITYAWVESIPPDQGDDLAALLDGAVEYDAEAGFSTANPDRPAAEGARVHHLLVSMPPRGFRGSPELERLPDVDVVAYLRLDVLDGVGEAALVVRPEFRSLGVATLLMERLRDEQDGWAAIPGLTRVAGWSHGVHPAAQRMSWRFGAESGREVVRTLMGIGGSRPFRPEVAVDGVRRMDGATFGEPARGHAAAACPADLAMRDRVATRLVIDEVGVVAVGSGVEGDPEAPALLELDPAAAPHDKDDLVLLLSAGAVAAQDGGARLASLYVDATDEVVLHVSRELGFFHDQTDLRYDLTLG</sequence>
<dbReference type="RefSeq" id="WP_149690839.1">
    <property type="nucleotide sequence ID" value="NZ_SDPQ02000004.1"/>
</dbReference>
<reference evidence="1" key="1">
    <citation type="submission" date="2019-09" db="EMBL/GenBank/DDBJ databases">
        <authorList>
            <person name="Li J."/>
        </authorList>
    </citation>
    <scope>NUCLEOTIDE SEQUENCE [LARGE SCALE GENOMIC DNA]</scope>
    <source>
        <strain evidence="1">JCM 14732</strain>
    </source>
</reference>
<dbReference type="InterPro" id="IPR016181">
    <property type="entry name" value="Acyl_CoA_acyltransferase"/>
</dbReference>
<dbReference type="SUPFAM" id="SSF55729">
    <property type="entry name" value="Acyl-CoA N-acyltransferases (Nat)"/>
    <property type="match status" value="1"/>
</dbReference>
<evidence type="ECO:0000313" key="1">
    <source>
        <dbReference type="EMBL" id="KAA1394229.1"/>
    </source>
</evidence>
<organism evidence="1 2">
    <name type="scientific">Aeromicrobium ginsengisoli</name>
    <dbReference type="NCBI Taxonomy" id="363867"/>
    <lineage>
        <taxon>Bacteria</taxon>
        <taxon>Bacillati</taxon>
        <taxon>Actinomycetota</taxon>
        <taxon>Actinomycetes</taxon>
        <taxon>Propionibacteriales</taxon>
        <taxon>Nocardioidaceae</taxon>
        <taxon>Aeromicrobium</taxon>
    </lineage>
</organism>
<name>A0A5M4FAG1_9ACTN</name>
<proteinExistence type="predicted"/>
<dbReference type="EMBL" id="SDPQ02000004">
    <property type="protein sequence ID" value="KAA1394229.1"/>
    <property type="molecule type" value="Genomic_DNA"/>
</dbReference>
<evidence type="ECO:0000313" key="2">
    <source>
        <dbReference type="Proteomes" id="UP000380867"/>
    </source>
</evidence>
<dbReference type="AlphaFoldDB" id="A0A5M4FAG1"/>
<dbReference type="Gene3D" id="3.40.630.30">
    <property type="match status" value="1"/>
</dbReference>